<dbReference type="EMBL" id="JANPWB010000011">
    <property type="protein sequence ID" value="KAJ1126690.1"/>
    <property type="molecule type" value="Genomic_DNA"/>
</dbReference>
<dbReference type="Proteomes" id="UP001066276">
    <property type="component" value="Chromosome 7"/>
</dbReference>
<protein>
    <submittedName>
        <fullName evidence="2">Uncharacterized protein</fullName>
    </submittedName>
</protein>
<comment type="caution">
    <text evidence="2">The sequence shown here is derived from an EMBL/GenBank/DDBJ whole genome shotgun (WGS) entry which is preliminary data.</text>
</comment>
<reference evidence="2" key="1">
    <citation type="journal article" date="2022" name="bioRxiv">
        <title>Sequencing and chromosome-scale assembly of the giantPleurodeles waltlgenome.</title>
        <authorList>
            <person name="Brown T."/>
            <person name="Elewa A."/>
            <person name="Iarovenko S."/>
            <person name="Subramanian E."/>
            <person name="Araus A.J."/>
            <person name="Petzold A."/>
            <person name="Susuki M."/>
            <person name="Suzuki K.-i.T."/>
            <person name="Hayashi T."/>
            <person name="Toyoda A."/>
            <person name="Oliveira C."/>
            <person name="Osipova E."/>
            <person name="Leigh N.D."/>
            <person name="Simon A."/>
            <person name="Yun M.H."/>
        </authorList>
    </citation>
    <scope>NUCLEOTIDE SEQUENCE</scope>
    <source>
        <strain evidence="2">20211129_DDA</strain>
        <tissue evidence="2">Liver</tissue>
    </source>
</reference>
<feature type="compositionally biased region" description="Polar residues" evidence="1">
    <location>
        <begin position="1"/>
        <end position="14"/>
    </location>
</feature>
<organism evidence="2 3">
    <name type="scientific">Pleurodeles waltl</name>
    <name type="common">Iberian ribbed newt</name>
    <dbReference type="NCBI Taxonomy" id="8319"/>
    <lineage>
        <taxon>Eukaryota</taxon>
        <taxon>Metazoa</taxon>
        <taxon>Chordata</taxon>
        <taxon>Craniata</taxon>
        <taxon>Vertebrata</taxon>
        <taxon>Euteleostomi</taxon>
        <taxon>Amphibia</taxon>
        <taxon>Batrachia</taxon>
        <taxon>Caudata</taxon>
        <taxon>Salamandroidea</taxon>
        <taxon>Salamandridae</taxon>
        <taxon>Pleurodelinae</taxon>
        <taxon>Pleurodeles</taxon>
    </lineage>
</organism>
<keyword evidence="3" id="KW-1185">Reference proteome</keyword>
<dbReference type="AlphaFoldDB" id="A0AAV7PEY7"/>
<feature type="compositionally biased region" description="Basic and acidic residues" evidence="1">
    <location>
        <begin position="27"/>
        <end position="38"/>
    </location>
</feature>
<feature type="region of interest" description="Disordered" evidence="1">
    <location>
        <begin position="1"/>
        <end position="40"/>
    </location>
</feature>
<evidence type="ECO:0000256" key="1">
    <source>
        <dbReference type="SAM" id="MobiDB-lite"/>
    </source>
</evidence>
<proteinExistence type="predicted"/>
<sequence length="75" mass="8144">MSQGRLESILSQSGARAGAEAVGLTEQKGERVEEEGKKLSAGSLLPPAEVLEHETSILFPVSRTQDVWPGRRKTR</sequence>
<gene>
    <name evidence="2" type="ORF">NDU88_005096</name>
</gene>
<accession>A0AAV7PEY7</accession>
<evidence type="ECO:0000313" key="3">
    <source>
        <dbReference type="Proteomes" id="UP001066276"/>
    </source>
</evidence>
<evidence type="ECO:0000313" key="2">
    <source>
        <dbReference type="EMBL" id="KAJ1126690.1"/>
    </source>
</evidence>
<name>A0AAV7PEY7_PLEWA</name>